<evidence type="ECO:0000256" key="9">
    <source>
        <dbReference type="PIRSR" id="PIRSR000099-4"/>
    </source>
</evidence>
<keyword evidence="3 5" id="KW-0862">Zinc</keyword>
<dbReference type="PIRSF" id="PIRSF000099">
    <property type="entry name" value="Histidinol_dh"/>
    <property type="match status" value="1"/>
</dbReference>
<dbReference type="RefSeq" id="WP_015751805.1">
    <property type="nucleotide sequence ID" value="NC_013223.1"/>
</dbReference>
<feature type="binding site" evidence="5 8">
    <location>
        <position position="267"/>
    </location>
    <ligand>
        <name>substrate</name>
    </ligand>
</feature>
<dbReference type="GO" id="GO:0051287">
    <property type="term" value="F:NAD binding"/>
    <property type="evidence" value="ECO:0007669"/>
    <property type="project" value="InterPro"/>
</dbReference>
<dbReference type="EMBL" id="CP001734">
    <property type="protein sequence ID" value="ACV68658.1"/>
    <property type="molecule type" value="Genomic_DNA"/>
</dbReference>
<dbReference type="KEGG" id="drt:Dret_1370"/>
<dbReference type="PROSITE" id="PS00611">
    <property type="entry name" value="HISOL_DEHYDROGENASE"/>
    <property type="match status" value="1"/>
</dbReference>
<keyword evidence="4 5" id="KW-0560">Oxidoreductase</keyword>
<dbReference type="InterPro" id="IPR022695">
    <property type="entry name" value="Histidinol_DH_monofunct"/>
</dbReference>
<dbReference type="InterPro" id="IPR001692">
    <property type="entry name" value="Histidinol_DH_CS"/>
</dbReference>
<dbReference type="Gene3D" id="1.20.5.1300">
    <property type="match status" value="1"/>
</dbReference>
<reference evidence="11 12" key="2">
    <citation type="journal article" date="2010" name="Stand. Genomic Sci.">
        <title>Complete genome sequence of Desulfohalobium retbaense type strain (HR(100)).</title>
        <authorList>
            <person name="Spring S."/>
            <person name="Nolan M."/>
            <person name="Lapidus A."/>
            <person name="Glavina Del Rio T."/>
            <person name="Copeland A."/>
            <person name="Tice H."/>
            <person name="Cheng J.F."/>
            <person name="Lucas S."/>
            <person name="Land M."/>
            <person name="Chen F."/>
            <person name="Bruce D."/>
            <person name="Goodwin L."/>
            <person name="Pitluck S."/>
            <person name="Ivanova N."/>
            <person name="Mavromatis K."/>
            <person name="Mikhailova N."/>
            <person name="Pati A."/>
            <person name="Chen A."/>
            <person name="Palaniappan K."/>
            <person name="Hauser L."/>
            <person name="Chang Y.J."/>
            <person name="Jeffries C.D."/>
            <person name="Munk C."/>
            <person name="Kiss H."/>
            <person name="Chain P."/>
            <person name="Han C."/>
            <person name="Brettin T."/>
            <person name="Detter J.C."/>
            <person name="Schuler E."/>
            <person name="Goker M."/>
            <person name="Rohde M."/>
            <person name="Bristow J."/>
            <person name="Eisen J.A."/>
            <person name="Markowitz V."/>
            <person name="Hugenholtz P."/>
            <person name="Kyrpides N.C."/>
            <person name="Klenk H.P."/>
        </authorList>
    </citation>
    <scope>NUCLEOTIDE SEQUENCE [LARGE SCALE GENOMIC DNA]</scope>
    <source>
        <strain evidence="11 12">DSM 5692</strain>
    </source>
</reference>
<dbReference type="FunFam" id="3.40.50.1980:FF:000001">
    <property type="entry name" value="Histidinol dehydrogenase"/>
    <property type="match status" value="1"/>
</dbReference>
<accession>C8X2L1</accession>
<dbReference type="NCBIfam" id="TIGR00069">
    <property type="entry name" value="hisD"/>
    <property type="match status" value="1"/>
</dbReference>
<dbReference type="PRINTS" id="PR00083">
    <property type="entry name" value="HOLDHDRGNASE"/>
</dbReference>
<evidence type="ECO:0000313" key="12">
    <source>
        <dbReference type="Proteomes" id="UP000001052"/>
    </source>
</evidence>
<keyword evidence="2 5" id="KW-0479">Metal-binding</keyword>
<organism evidence="11 12">
    <name type="scientific">Desulfohalobium retbaense (strain ATCC 49708 / DSM 5692 / JCM 16813 / HR100)</name>
    <dbReference type="NCBI Taxonomy" id="485915"/>
    <lineage>
        <taxon>Bacteria</taxon>
        <taxon>Pseudomonadati</taxon>
        <taxon>Thermodesulfobacteriota</taxon>
        <taxon>Desulfovibrionia</taxon>
        <taxon>Desulfovibrionales</taxon>
        <taxon>Desulfohalobiaceae</taxon>
        <taxon>Desulfohalobium</taxon>
    </lineage>
</organism>
<feature type="active site" description="Proton acceptor" evidence="5 7">
    <location>
        <position position="333"/>
    </location>
</feature>
<gene>
    <name evidence="5" type="primary">hisD</name>
    <name evidence="11" type="ordered locus">Dret_1370</name>
</gene>
<dbReference type="GO" id="GO:0004399">
    <property type="term" value="F:histidinol dehydrogenase activity"/>
    <property type="evidence" value="ECO:0007669"/>
    <property type="project" value="UniProtKB-UniRule"/>
</dbReference>
<keyword evidence="5" id="KW-0520">NAD</keyword>
<dbReference type="eggNOG" id="COG0141">
    <property type="taxonomic scope" value="Bacteria"/>
</dbReference>
<evidence type="ECO:0000256" key="5">
    <source>
        <dbReference type="HAMAP-Rule" id="MF_01024"/>
    </source>
</evidence>
<dbReference type="Gene3D" id="3.40.50.1980">
    <property type="entry name" value="Nitrogenase molybdenum iron protein domain"/>
    <property type="match status" value="2"/>
</dbReference>
<dbReference type="AlphaFoldDB" id="C8X2L1"/>
<feature type="binding site" evidence="5 8">
    <location>
        <position position="425"/>
    </location>
    <ligand>
        <name>substrate</name>
    </ligand>
</feature>
<protein>
    <recommendedName>
        <fullName evidence="5">Histidinol dehydrogenase</fullName>
        <shortName evidence="5">HDH</shortName>
        <ecNumber evidence="5">1.1.1.23</ecNumber>
    </recommendedName>
</protein>
<feature type="binding site" evidence="5 9">
    <location>
        <position position="425"/>
    </location>
    <ligand>
        <name>Zn(2+)</name>
        <dbReference type="ChEBI" id="CHEBI:29105"/>
    </ligand>
</feature>
<evidence type="ECO:0000256" key="1">
    <source>
        <dbReference type="ARBA" id="ARBA00010178"/>
    </source>
</evidence>
<dbReference type="SUPFAM" id="SSF53720">
    <property type="entry name" value="ALDH-like"/>
    <property type="match status" value="1"/>
</dbReference>
<dbReference type="PANTHER" id="PTHR21256">
    <property type="entry name" value="HISTIDINOL DEHYDROGENASE HDH"/>
    <property type="match status" value="1"/>
</dbReference>
<reference evidence="12" key="1">
    <citation type="submission" date="2009-09" db="EMBL/GenBank/DDBJ databases">
        <title>The complete chromosome of Desulfohalobium retbaense DSM 5692.</title>
        <authorList>
            <consortium name="US DOE Joint Genome Institute (JGI-PGF)"/>
            <person name="Lucas S."/>
            <person name="Copeland A."/>
            <person name="Lapidus A."/>
            <person name="Glavina del Rio T."/>
            <person name="Dalin E."/>
            <person name="Tice H."/>
            <person name="Bruce D."/>
            <person name="Goodwin L."/>
            <person name="Pitluck S."/>
            <person name="Kyrpides N."/>
            <person name="Mavromatis K."/>
            <person name="Ivanova N."/>
            <person name="Mikhailova N."/>
            <person name="Munk A.C."/>
            <person name="Brettin T."/>
            <person name="Detter J.C."/>
            <person name="Han C."/>
            <person name="Tapia R."/>
            <person name="Larimer F."/>
            <person name="Land M."/>
            <person name="Hauser L."/>
            <person name="Markowitz V."/>
            <person name="Cheng J.-F."/>
            <person name="Hugenholtz P."/>
            <person name="Woyke T."/>
            <person name="Wu D."/>
            <person name="Spring S."/>
            <person name="Klenk H.-P."/>
            <person name="Eisen J.A."/>
        </authorList>
    </citation>
    <scope>NUCLEOTIDE SEQUENCE [LARGE SCALE GENOMIC DNA]</scope>
    <source>
        <strain evidence="12">DSM 5692</strain>
    </source>
</reference>
<feature type="binding site" evidence="5 9">
    <location>
        <position position="267"/>
    </location>
    <ligand>
        <name>Zn(2+)</name>
        <dbReference type="ChEBI" id="CHEBI:29105"/>
    </ligand>
</feature>
<sequence>MTCRSLTYSSAQDWAAIRAWLAPRTEPDTSVEGPVREILQEVQQHGDATLVKYTQRFDCPDFQAHMLAVPQEQIEAAVQEIPAEDKRIIEEAAANIRDYHAKQQENSWFTPQSGGTILGQIVRPVDRAGLYVPGGQGGDTPLLSSLLMNAIPAQVAGVGDISLVTPPRVDGTVNPYILCTAGILGLDRVFAVGSAWAVAALAFGTETLPCVDVIAGPGNIFVATAKRLLQGQIGIDMVAGPSEIAIVADASASAERLAADMLSQAEHDPLASSILITDSQDLLQTTQQELERQLAELPRNTIARQSLSDWGACIRVPDTATGLELANRLAPEHLELCLESPWQWIDQVHHAGAVFLGHSTPEPVGDYFAGPNHVLPTIGTARFSSALSVQNFTKKTSLIATSDAYIQEHGAKIARMARLEGLEAHARSVETRYRCL</sequence>
<dbReference type="InterPro" id="IPR016161">
    <property type="entry name" value="Ald_DH/histidinol_DH"/>
</dbReference>
<dbReference type="PANTHER" id="PTHR21256:SF2">
    <property type="entry name" value="HISTIDINE BIOSYNTHESIS TRIFUNCTIONAL PROTEIN"/>
    <property type="match status" value="1"/>
</dbReference>
<comment type="cofactor">
    <cofactor evidence="5 9">
        <name>Zn(2+)</name>
        <dbReference type="ChEBI" id="CHEBI:29105"/>
    </cofactor>
    <text evidence="5 9">Binds 1 zinc ion per subunit.</text>
</comment>
<evidence type="ECO:0000256" key="8">
    <source>
        <dbReference type="PIRSR" id="PIRSR000099-3"/>
    </source>
</evidence>
<proteinExistence type="inferred from homology"/>
<dbReference type="Pfam" id="PF00815">
    <property type="entry name" value="Histidinol_dh"/>
    <property type="match status" value="1"/>
</dbReference>
<dbReference type="GO" id="GO:0008270">
    <property type="term" value="F:zinc ion binding"/>
    <property type="evidence" value="ECO:0007669"/>
    <property type="project" value="UniProtKB-UniRule"/>
</dbReference>
<dbReference type="Proteomes" id="UP000001052">
    <property type="component" value="Chromosome"/>
</dbReference>
<comment type="caution">
    <text evidence="5">Lacks conserved residue(s) required for the propagation of feature annotation.</text>
</comment>
<feature type="binding site" evidence="5 8">
    <location>
        <position position="264"/>
    </location>
    <ligand>
        <name>substrate</name>
    </ligand>
</feature>
<keyword evidence="5" id="KW-0368">Histidine biosynthesis</keyword>
<comment type="catalytic activity">
    <reaction evidence="5">
        <text>L-histidinol + 2 NAD(+) + H2O = L-histidine + 2 NADH + 3 H(+)</text>
        <dbReference type="Rhea" id="RHEA:20641"/>
        <dbReference type="ChEBI" id="CHEBI:15377"/>
        <dbReference type="ChEBI" id="CHEBI:15378"/>
        <dbReference type="ChEBI" id="CHEBI:57540"/>
        <dbReference type="ChEBI" id="CHEBI:57595"/>
        <dbReference type="ChEBI" id="CHEBI:57699"/>
        <dbReference type="ChEBI" id="CHEBI:57945"/>
        <dbReference type="EC" id="1.1.1.23"/>
    </reaction>
</comment>
<dbReference type="GO" id="GO:0000105">
    <property type="term" value="P:L-histidine biosynthetic process"/>
    <property type="evidence" value="ECO:0007669"/>
    <property type="project" value="UniProtKB-UniRule"/>
</dbReference>
<keyword evidence="12" id="KW-1185">Reference proteome</keyword>
<keyword evidence="5" id="KW-0028">Amino-acid biosynthesis</keyword>
<evidence type="ECO:0000256" key="4">
    <source>
        <dbReference type="ARBA" id="ARBA00023002"/>
    </source>
</evidence>
<dbReference type="OrthoDB" id="9805269at2"/>
<dbReference type="CDD" id="cd06572">
    <property type="entry name" value="Histidinol_dh"/>
    <property type="match status" value="1"/>
</dbReference>
<dbReference type="GO" id="GO:0005829">
    <property type="term" value="C:cytosol"/>
    <property type="evidence" value="ECO:0007669"/>
    <property type="project" value="TreeGrafter"/>
</dbReference>
<feature type="binding site" evidence="5 9">
    <location>
        <position position="264"/>
    </location>
    <ligand>
        <name>Zn(2+)</name>
        <dbReference type="ChEBI" id="CHEBI:29105"/>
    </ligand>
</feature>
<dbReference type="InterPro" id="IPR012131">
    <property type="entry name" value="Hstdl_DH"/>
</dbReference>
<evidence type="ECO:0000256" key="7">
    <source>
        <dbReference type="PIRSR" id="PIRSR000099-1"/>
    </source>
</evidence>
<dbReference type="UniPathway" id="UPA00031">
    <property type="reaction ID" value="UER00014"/>
</dbReference>
<feature type="active site" description="Proton acceptor" evidence="5 7">
    <location>
        <position position="332"/>
    </location>
</feature>
<feature type="binding site" evidence="5 8">
    <location>
        <position position="420"/>
    </location>
    <ligand>
        <name>substrate</name>
    </ligand>
</feature>
<evidence type="ECO:0000313" key="11">
    <source>
        <dbReference type="EMBL" id="ACV68658.1"/>
    </source>
</evidence>
<evidence type="ECO:0000256" key="2">
    <source>
        <dbReference type="ARBA" id="ARBA00022723"/>
    </source>
</evidence>
<dbReference type="EC" id="1.1.1.23" evidence="5"/>
<feature type="binding site" evidence="5 8">
    <location>
        <position position="242"/>
    </location>
    <ligand>
        <name>substrate</name>
    </ligand>
</feature>
<comment type="similarity">
    <text evidence="1 5 6 10">Belongs to the histidinol dehydrogenase family.</text>
</comment>
<dbReference type="STRING" id="485915.Dret_1370"/>
<evidence type="ECO:0000256" key="3">
    <source>
        <dbReference type="ARBA" id="ARBA00022833"/>
    </source>
</evidence>
<comment type="pathway">
    <text evidence="5">Amino-acid biosynthesis; L-histidine biosynthesis; L-histidine from 5-phospho-alpha-D-ribose 1-diphosphate: step 9/9.</text>
</comment>
<evidence type="ECO:0000256" key="6">
    <source>
        <dbReference type="PIRNR" id="PIRNR000099"/>
    </source>
</evidence>
<feature type="binding site" evidence="5 8">
    <location>
        <position position="333"/>
    </location>
    <ligand>
        <name>substrate</name>
    </ligand>
</feature>
<evidence type="ECO:0000256" key="10">
    <source>
        <dbReference type="RuleBase" id="RU004175"/>
    </source>
</evidence>
<comment type="function">
    <text evidence="5">Catalyzes the sequential NAD-dependent oxidations of L-histidinol to L-histidinaldehyde and then to L-histidine.</text>
</comment>
<feature type="binding site" evidence="5 8">
    <location>
        <position position="366"/>
    </location>
    <ligand>
        <name>substrate</name>
    </ligand>
</feature>
<name>C8X2L1_DESRD</name>
<feature type="binding site" evidence="5 9">
    <location>
        <position position="366"/>
    </location>
    <ligand>
        <name>Zn(2+)</name>
        <dbReference type="ChEBI" id="CHEBI:29105"/>
    </ligand>
</feature>
<dbReference type="HAMAP" id="MF_01024">
    <property type="entry name" value="HisD"/>
    <property type="match status" value="1"/>
</dbReference>
<dbReference type="HOGENOM" id="CLU_006732_3_3_7"/>